<dbReference type="Gene3D" id="3.40.50.620">
    <property type="entry name" value="HUPs"/>
    <property type="match status" value="1"/>
</dbReference>
<dbReference type="RefSeq" id="WP_212013640.1">
    <property type="nucleotide sequence ID" value="NZ_JAAFYZ010000107.1"/>
</dbReference>
<comment type="caution">
    <text evidence="1">The sequence shown here is derived from an EMBL/GenBank/DDBJ whole genome shotgun (WGS) entry which is preliminary data.</text>
</comment>
<dbReference type="Proteomes" id="UP000730482">
    <property type="component" value="Unassembled WGS sequence"/>
</dbReference>
<evidence type="ECO:0008006" key="3">
    <source>
        <dbReference type="Google" id="ProtNLM"/>
    </source>
</evidence>
<gene>
    <name evidence="1" type="ORF">KGQ19_27265</name>
</gene>
<accession>A0ABS5KX19</accession>
<evidence type="ECO:0000313" key="2">
    <source>
        <dbReference type="Proteomes" id="UP000730482"/>
    </source>
</evidence>
<keyword evidence="2" id="KW-1185">Reference proteome</keyword>
<organism evidence="1 2">
    <name type="scientific">Catenulispora pinistramenti</name>
    <dbReference type="NCBI Taxonomy" id="2705254"/>
    <lineage>
        <taxon>Bacteria</taxon>
        <taxon>Bacillati</taxon>
        <taxon>Actinomycetota</taxon>
        <taxon>Actinomycetes</taxon>
        <taxon>Catenulisporales</taxon>
        <taxon>Catenulisporaceae</taxon>
        <taxon>Catenulispora</taxon>
    </lineage>
</organism>
<proteinExistence type="predicted"/>
<dbReference type="EMBL" id="JAAFYZ010000107">
    <property type="protein sequence ID" value="MBS2550577.1"/>
    <property type="molecule type" value="Genomic_DNA"/>
</dbReference>
<name>A0ABS5KX19_9ACTN</name>
<dbReference type="InterPro" id="IPR014729">
    <property type="entry name" value="Rossmann-like_a/b/a_fold"/>
</dbReference>
<protein>
    <recommendedName>
        <fullName evidence="3">Universal stress protein</fullName>
    </recommendedName>
</protein>
<reference evidence="1 2" key="1">
    <citation type="submission" date="2020-02" db="EMBL/GenBank/DDBJ databases">
        <title>Acidophilic actinobacteria isolated from forest soil.</title>
        <authorList>
            <person name="Golinska P."/>
        </authorList>
    </citation>
    <scope>NUCLEOTIDE SEQUENCE [LARGE SCALE GENOMIC DNA]</scope>
    <source>
        <strain evidence="1 2">NL8</strain>
    </source>
</reference>
<evidence type="ECO:0000313" key="1">
    <source>
        <dbReference type="EMBL" id="MBS2550577.1"/>
    </source>
</evidence>
<dbReference type="SUPFAM" id="SSF52402">
    <property type="entry name" value="Adenine nucleotide alpha hydrolases-like"/>
    <property type="match status" value="1"/>
</dbReference>
<sequence>MPSTVLLVVPQESAGPSPGALARTTEAAGAGPVTVMTVLRVHGSALGVPHPGLLPTAAERERGLASVGAALAALRARRVQAHGEIVVTRAEARAISRTARAVGATTVVLDLPRTRGARRLVEGDLAARVRRRLREEVLVDSGPAGPFQ</sequence>